<protein>
    <submittedName>
        <fullName evidence="1">Uncharacterized protein</fullName>
    </submittedName>
</protein>
<reference evidence="1 2" key="1">
    <citation type="journal article" date="2010" name="Stand. Genomic Sci.">
        <title>Complete genome sequence of Ilyobacter polytropus type strain (CuHbu1).</title>
        <authorList>
            <person name="Sikorski J."/>
            <person name="Chertkov O."/>
            <person name="Lapidus A."/>
            <person name="Nolan M."/>
            <person name="Lucas S."/>
            <person name="Del Rio T.G."/>
            <person name="Tice H."/>
            <person name="Cheng J.F."/>
            <person name="Tapia R."/>
            <person name="Han C."/>
            <person name="Goodwin L."/>
            <person name="Pitluck S."/>
            <person name="Liolios K."/>
            <person name="Ivanova N."/>
            <person name="Mavromatis K."/>
            <person name="Mikhailova N."/>
            <person name="Pati A."/>
            <person name="Chen A."/>
            <person name="Palaniappan K."/>
            <person name="Land M."/>
            <person name="Hauser L."/>
            <person name="Chang Y.J."/>
            <person name="Jeffries C.D."/>
            <person name="Brambilla E."/>
            <person name="Yasawong M."/>
            <person name="Rohde M."/>
            <person name="Pukall R."/>
            <person name="Spring S."/>
            <person name="Goker M."/>
            <person name="Woyke T."/>
            <person name="Bristow J."/>
            <person name="Eisen J.A."/>
            <person name="Markowitz V."/>
            <person name="Hugenholtz P."/>
            <person name="Kyrpides N.C."/>
            <person name="Klenk H.P."/>
        </authorList>
    </citation>
    <scope>NUCLEOTIDE SEQUENCE [LARGE SCALE GENOMIC DNA]</scope>
    <source>
        <strain evidence="2">ATCC 51220 / DSM 2926 / LMG 16218 / CuHBu1</strain>
    </source>
</reference>
<dbReference type="STRING" id="572544.Ilyop_1654"/>
<accession>E3H9N8</accession>
<evidence type="ECO:0000313" key="1">
    <source>
        <dbReference type="EMBL" id="ADO83427.1"/>
    </source>
</evidence>
<evidence type="ECO:0000313" key="2">
    <source>
        <dbReference type="Proteomes" id="UP000006875"/>
    </source>
</evidence>
<dbReference type="Proteomes" id="UP000006875">
    <property type="component" value="Chromosome"/>
</dbReference>
<organism evidence="1 2">
    <name type="scientific">Ilyobacter polytropus (strain ATCC 51220 / DSM 2926 / LMG 16218 / CuHBu1)</name>
    <dbReference type="NCBI Taxonomy" id="572544"/>
    <lineage>
        <taxon>Bacteria</taxon>
        <taxon>Fusobacteriati</taxon>
        <taxon>Fusobacteriota</taxon>
        <taxon>Fusobacteriia</taxon>
        <taxon>Fusobacteriales</taxon>
        <taxon>Fusobacteriaceae</taxon>
        <taxon>Ilyobacter</taxon>
    </lineage>
</organism>
<dbReference type="RefSeq" id="WP_013388094.1">
    <property type="nucleotide sequence ID" value="NC_014632.1"/>
</dbReference>
<proteinExistence type="predicted"/>
<sequence length="122" mass="14566">MNIFVSLDPKEILDKIGKLEIEKYISKNWDIEDLENMIWENRNVDDLWNSIEKRVESIEKFVVEKVTTTDLLREIEDVDIVFYLKDETEYFVSDDTLELMDQVNNSGCIDEVMELFSLKYSR</sequence>
<name>E3H9N8_ILYPC</name>
<keyword evidence="2" id="KW-1185">Reference proteome</keyword>
<dbReference type="KEGG" id="ipo:Ilyop_1654"/>
<dbReference type="EMBL" id="CP002281">
    <property type="protein sequence ID" value="ADO83427.1"/>
    <property type="molecule type" value="Genomic_DNA"/>
</dbReference>
<dbReference type="AlphaFoldDB" id="E3H9N8"/>
<dbReference type="HOGENOM" id="CLU_2023585_0_0_0"/>
<gene>
    <name evidence="1" type="ordered locus">Ilyop_1654</name>
</gene>